<dbReference type="KEGG" id="ffu:CLAFUR5_11509"/>
<reference evidence="4" key="2">
    <citation type="journal article" date="2022" name="Microb. Genom.">
        <title>A chromosome-scale genome assembly of the tomato pathogen Cladosporium fulvum reveals a compartmentalized genome architecture and the presence of a dispensable chromosome.</title>
        <authorList>
            <person name="Zaccaron A.Z."/>
            <person name="Chen L.H."/>
            <person name="Samaras A."/>
            <person name="Stergiopoulos I."/>
        </authorList>
    </citation>
    <scope>NUCLEOTIDE SEQUENCE</scope>
    <source>
        <strain evidence="4">Race5_Kim</strain>
    </source>
</reference>
<dbReference type="InterPro" id="IPR021765">
    <property type="entry name" value="UstYa-like"/>
</dbReference>
<evidence type="ECO:0000313" key="5">
    <source>
        <dbReference type="Proteomes" id="UP000756132"/>
    </source>
</evidence>
<dbReference type="OMA" id="YLEWEDE"/>
<dbReference type="RefSeq" id="XP_047765351.1">
    <property type="nucleotide sequence ID" value="XM_047910657.1"/>
</dbReference>
<keyword evidence="5" id="KW-1185">Reference proteome</keyword>
<accession>A0A9Q8PEH9</accession>
<evidence type="ECO:0000256" key="1">
    <source>
        <dbReference type="ARBA" id="ARBA00004685"/>
    </source>
</evidence>
<dbReference type="Proteomes" id="UP000756132">
    <property type="component" value="Chromosome 8"/>
</dbReference>
<gene>
    <name evidence="4" type="ORF">CLAFUR5_11509</name>
</gene>
<dbReference type="GO" id="GO:0043386">
    <property type="term" value="P:mycotoxin biosynthetic process"/>
    <property type="evidence" value="ECO:0007669"/>
    <property type="project" value="InterPro"/>
</dbReference>
<dbReference type="GeneID" id="71991387"/>
<comment type="pathway">
    <text evidence="1">Mycotoxin biosynthesis.</text>
</comment>
<organism evidence="4 5">
    <name type="scientific">Passalora fulva</name>
    <name type="common">Tomato leaf mold</name>
    <name type="synonym">Cladosporium fulvum</name>
    <dbReference type="NCBI Taxonomy" id="5499"/>
    <lineage>
        <taxon>Eukaryota</taxon>
        <taxon>Fungi</taxon>
        <taxon>Dikarya</taxon>
        <taxon>Ascomycota</taxon>
        <taxon>Pezizomycotina</taxon>
        <taxon>Dothideomycetes</taxon>
        <taxon>Dothideomycetidae</taxon>
        <taxon>Mycosphaerellales</taxon>
        <taxon>Mycosphaerellaceae</taxon>
        <taxon>Fulvia</taxon>
    </lineage>
</organism>
<dbReference type="PANTHER" id="PTHR33365:SF11">
    <property type="entry name" value="TAT PATHWAY SIGNAL SEQUENCE"/>
    <property type="match status" value="1"/>
</dbReference>
<keyword evidence="2" id="KW-0560">Oxidoreductase</keyword>
<sequence length="157" mass="17849">MSLENQEEMVEQSWLSLMPVGLGFLKIDDHDQYVLPRPLARVEGGVQVDNMYGMAAFHQLHCLNLILRSYMRYQHGVAQPETLQERHIFHCFDYIRVALMCYGDTALEGADPGDEGLHGTEGWGVTHVCIDWDALFDMAVDRARPLDDLGRELGIFP</sequence>
<reference evidence="4" key="1">
    <citation type="submission" date="2021-12" db="EMBL/GenBank/DDBJ databases">
        <authorList>
            <person name="Zaccaron A."/>
            <person name="Stergiopoulos I."/>
        </authorList>
    </citation>
    <scope>NUCLEOTIDE SEQUENCE</scope>
    <source>
        <strain evidence="4">Race5_Kim</strain>
    </source>
</reference>
<evidence type="ECO:0000256" key="3">
    <source>
        <dbReference type="ARBA" id="ARBA00035112"/>
    </source>
</evidence>
<evidence type="ECO:0000256" key="2">
    <source>
        <dbReference type="ARBA" id="ARBA00023002"/>
    </source>
</evidence>
<dbReference type="OrthoDB" id="3687641at2759"/>
<name>A0A9Q8PEH9_PASFU</name>
<comment type="similarity">
    <text evidence="3">Belongs to the ustYa family.</text>
</comment>
<dbReference type="AlphaFoldDB" id="A0A9Q8PEH9"/>
<protein>
    <submittedName>
        <fullName evidence="4">Oxidase ustYa</fullName>
    </submittedName>
</protein>
<dbReference type="EMBL" id="CP090170">
    <property type="protein sequence ID" value="UJO20985.1"/>
    <property type="molecule type" value="Genomic_DNA"/>
</dbReference>
<dbReference type="Pfam" id="PF11807">
    <property type="entry name" value="UstYa"/>
    <property type="match status" value="1"/>
</dbReference>
<proteinExistence type="inferred from homology"/>
<dbReference type="PANTHER" id="PTHR33365">
    <property type="entry name" value="YALI0B05434P"/>
    <property type="match status" value="1"/>
</dbReference>
<dbReference type="GO" id="GO:0016491">
    <property type="term" value="F:oxidoreductase activity"/>
    <property type="evidence" value="ECO:0007669"/>
    <property type="project" value="UniProtKB-KW"/>
</dbReference>
<evidence type="ECO:0000313" key="4">
    <source>
        <dbReference type="EMBL" id="UJO20985.1"/>
    </source>
</evidence>